<dbReference type="PANTHER" id="PTHR21366:SF31">
    <property type="entry name" value="METALLOTHIOL TRANSFERASE FOSB"/>
    <property type="match status" value="1"/>
</dbReference>
<proteinExistence type="predicted"/>
<accession>A0A1N7SJR5</accession>
<protein>
    <recommendedName>
        <fullName evidence="1">VOC domain-containing protein</fullName>
    </recommendedName>
</protein>
<dbReference type="InterPro" id="IPR004360">
    <property type="entry name" value="Glyas_Fos-R_dOase_dom"/>
</dbReference>
<reference evidence="2 3" key="1">
    <citation type="submission" date="2016-12" db="EMBL/GenBank/DDBJ databases">
        <authorList>
            <person name="Song W.-J."/>
            <person name="Kurnit D.M."/>
        </authorList>
    </citation>
    <scope>NUCLEOTIDE SEQUENCE [LARGE SCALE GENOMIC DNA]</scope>
    <source>
        <strain evidence="2 3">STM7296</strain>
    </source>
</reference>
<dbReference type="AlphaFoldDB" id="A0A1N7SJR5"/>
<dbReference type="SUPFAM" id="SSF54593">
    <property type="entry name" value="Glyoxalase/Bleomycin resistance protein/Dihydroxybiphenyl dioxygenase"/>
    <property type="match status" value="1"/>
</dbReference>
<dbReference type="InterPro" id="IPR050383">
    <property type="entry name" value="GlyoxalaseI/FosfomycinResist"/>
</dbReference>
<dbReference type="STRING" id="1247936.BN2475_800004"/>
<dbReference type="EMBL" id="CYGX02000080">
    <property type="protein sequence ID" value="SIT47673.1"/>
    <property type="molecule type" value="Genomic_DNA"/>
</dbReference>
<keyword evidence="3" id="KW-1185">Reference proteome</keyword>
<dbReference type="Gene3D" id="3.10.180.10">
    <property type="entry name" value="2,3-Dihydroxybiphenyl 1,2-Dioxygenase, domain 1"/>
    <property type="match status" value="1"/>
</dbReference>
<organism evidence="2 3">
    <name type="scientific">Paraburkholderia ribeironis</name>
    <dbReference type="NCBI Taxonomy" id="1247936"/>
    <lineage>
        <taxon>Bacteria</taxon>
        <taxon>Pseudomonadati</taxon>
        <taxon>Pseudomonadota</taxon>
        <taxon>Betaproteobacteria</taxon>
        <taxon>Burkholderiales</taxon>
        <taxon>Burkholderiaceae</taxon>
        <taxon>Paraburkholderia</taxon>
    </lineage>
</organism>
<dbReference type="Pfam" id="PF00903">
    <property type="entry name" value="Glyoxalase"/>
    <property type="match status" value="1"/>
</dbReference>
<dbReference type="PANTHER" id="PTHR21366">
    <property type="entry name" value="GLYOXALASE FAMILY PROTEIN"/>
    <property type="match status" value="1"/>
</dbReference>
<gene>
    <name evidence="2" type="ORF">BN2475_800004</name>
</gene>
<dbReference type="InterPro" id="IPR037523">
    <property type="entry name" value="VOC_core"/>
</dbReference>
<dbReference type="PROSITE" id="PS51819">
    <property type="entry name" value="VOC"/>
    <property type="match status" value="1"/>
</dbReference>
<dbReference type="Proteomes" id="UP000187012">
    <property type="component" value="Unassembled WGS sequence"/>
</dbReference>
<name>A0A1N7SJR5_9BURK</name>
<evidence type="ECO:0000313" key="3">
    <source>
        <dbReference type="Proteomes" id="UP000187012"/>
    </source>
</evidence>
<feature type="domain" description="VOC" evidence="1">
    <location>
        <begin position="28"/>
        <end position="153"/>
    </location>
</feature>
<dbReference type="InterPro" id="IPR029068">
    <property type="entry name" value="Glyas_Bleomycin-R_OHBP_Dase"/>
</dbReference>
<evidence type="ECO:0000313" key="2">
    <source>
        <dbReference type="EMBL" id="SIT47673.1"/>
    </source>
</evidence>
<sequence>MRFNIGAAQLITAQLITVTTPMSFSIDSLDHLVLNVADVEASAAWYARMLGMQRTEFASRTGTRIAMTYGNQKINLRPAAADTLAWFTGREPVPGSADLCFVTTASPAEVKAHWLAQGVEIEAGPVERDGARGKMTSVYCRDPDGNLIEVATYPRG</sequence>
<evidence type="ECO:0000259" key="1">
    <source>
        <dbReference type="PROSITE" id="PS51819"/>
    </source>
</evidence>